<dbReference type="Proteomes" id="UP000887540">
    <property type="component" value="Unplaced"/>
</dbReference>
<dbReference type="AlphaFoldDB" id="A0A914EA75"/>
<evidence type="ECO:0000313" key="3">
    <source>
        <dbReference type="WBParaSite" id="ACRNAN_scaffold6802.g8028.t1"/>
    </source>
</evidence>
<proteinExistence type="predicted"/>
<reference evidence="3" key="1">
    <citation type="submission" date="2022-11" db="UniProtKB">
        <authorList>
            <consortium name="WormBaseParasite"/>
        </authorList>
    </citation>
    <scope>IDENTIFICATION</scope>
</reference>
<sequence>MSSSCSGESHERHKLDKYSDNRYSGSLGHSDKSSQNNGPNIGTGVGPIPRNFGNPSIFSENGNMNIPLTSPTIPPPPNNLHRPQGLPKSGVGPDGDGSFPPIELGDKPRGPPAPIA</sequence>
<keyword evidence="2" id="KW-1185">Reference proteome</keyword>
<feature type="region of interest" description="Disordered" evidence="1">
    <location>
        <begin position="1"/>
        <end position="116"/>
    </location>
</feature>
<evidence type="ECO:0000313" key="2">
    <source>
        <dbReference type="Proteomes" id="UP000887540"/>
    </source>
</evidence>
<accession>A0A914EA75</accession>
<organism evidence="2 3">
    <name type="scientific">Acrobeloides nanus</name>
    <dbReference type="NCBI Taxonomy" id="290746"/>
    <lineage>
        <taxon>Eukaryota</taxon>
        <taxon>Metazoa</taxon>
        <taxon>Ecdysozoa</taxon>
        <taxon>Nematoda</taxon>
        <taxon>Chromadorea</taxon>
        <taxon>Rhabditida</taxon>
        <taxon>Tylenchina</taxon>
        <taxon>Cephalobomorpha</taxon>
        <taxon>Cephaloboidea</taxon>
        <taxon>Cephalobidae</taxon>
        <taxon>Acrobeloides</taxon>
    </lineage>
</organism>
<name>A0A914EA75_9BILA</name>
<protein>
    <submittedName>
        <fullName evidence="3">Uncharacterized protein</fullName>
    </submittedName>
</protein>
<evidence type="ECO:0000256" key="1">
    <source>
        <dbReference type="SAM" id="MobiDB-lite"/>
    </source>
</evidence>
<feature type="compositionally biased region" description="Basic and acidic residues" evidence="1">
    <location>
        <begin position="8"/>
        <end position="20"/>
    </location>
</feature>
<feature type="compositionally biased region" description="Polar residues" evidence="1">
    <location>
        <begin position="53"/>
        <end position="64"/>
    </location>
</feature>
<dbReference type="WBParaSite" id="ACRNAN_scaffold6802.g8028.t1">
    <property type="protein sequence ID" value="ACRNAN_scaffold6802.g8028.t1"/>
    <property type="gene ID" value="ACRNAN_scaffold6802.g8028"/>
</dbReference>